<dbReference type="RefSeq" id="WP_191803020.1">
    <property type="nucleotide sequence ID" value="NZ_JACSQL010000010.1"/>
</dbReference>
<comment type="similarity">
    <text evidence="4">Belongs to the cyclic nucleotide phosphodiesterase class-III family.</text>
</comment>
<dbReference type="InterPro" id="IPR050884">
    <property type="entry name" value="CNP_phosphodiesterase-III"/>
</dbReference>
<dbReference type="InterPro" id="IPR004843">
    <property type="entry name" value="Calcineurin-like_PHP"/>
</dbReference>
<sequence length="311" mass="36051">MRIAMIGDLHYHEADQMLGNWREARDAFYKNMLHHFLSSEADLYISLGDLTNLGTKRELQEVYEIIHSYERRFHHVLGNHDTYTQPKKEIQKQTGQACYYSITMEDFILVFLDTTREMDLENWGGWLDEEQLNWFEEVVQMSGSKPMLVFAHHPIHLTTTGSDREKGSIDPSIDMWQILRQKKGTGIYFNGHTHVDSITEQHGWTFIQLSACLDQHAYRLAEITGEEVRVQAVDIIDSTLTDQLPEIFTYMNHFRATPHARGKQQERECCVQLLGERLNEADLFEALEAELNEEGLQISADTRHGGDKAHV</sequence>
<evidence type="ECO:0000313" key="7">
    <source>
        <dbReference type="Proteomes" id="UP000608071"/>
    </source>
</evidence>
<organism evidence="6 7">
    <name type="scientific">Paenibacillus gallinarum</name>
    <dbReference type="NCBI Taxonomy" id="2762232"/>
    <lineage>
        <taxon>Bacteria</taxon>
        <taxon>Bacillati</taxon>
        <taxon>Bacillota</taxon>
        <taxon>Bacilli</taxon>
        <taxon>Bacillales</taxon>
        <taxon>Paenibacillaceae</taxon>
        <taxon>Paenibacillus</taxon>
    </lineage>
</organism>
<dbReference type="Gene3D" id="3.60.21.10">
    <property type="match status" value="1"/>
</dbReference>
<dbReference type="Pfam" id="PF00149">
    <property type="entry name" value="Metallophos"/>
    <property type="match status" value="1"/>
</dbReference>
<dbReference type="PANTHER" id="PTHR42988">
    <property type="entry name" value="PHOSPHOHYDROLASE"/>
    <property type="match status" value="1"/>
</dbReference>
<evidence type="ECO:0000256" key="1">
    <source>
        <dbReference type="ARBA" id="ARBA00022723"/>
    </source>
</evidence>
<accession>A0ABR8T353</accession>
<evidence type="ECO:0000256" key="3">
    <source>
        <dbReference type="ARBA" id="ARBA00023004"/>
    </source>
</evidence>
<keyword evidence="1" id="KW-0479">Metal-binding</keyword>
<evidence type="ECO:0000259" key="5">
    <source>
        <dbReference type="Pfam" id="PF00149"/>
    </source>
</evidence>
<dbReference type="InterPro" id="IPR029052">
    <property type="entry name" value="Metallo-depent_PP-like"/>
</dbReference>
<keyword evidence="7" id="KW-1185">Reference proteome</keyword>
<evidence type="ECO:0000256" key="4">
    <source>
        <dbReference type="ARBA" id="ARBA00025742"/>
    </source>
</evidence>
<dbReference type="EMBL" id="JACSQL010000010">
    <property type="protein sequence ID" value="MBD7970207.1"/>
    <property type="molecule type" value="Genomic_DNA"/>
</dbReference>
<name>A0ABR8T353_9BACL</name>
<dbReference type="PANTHER" id="PTHR42988:SF2">
    <property type="entry name" value="CYCLIC NUCLEOTIDE PHOSPHODIESTERASE CBUA0032-RELATED"/>
    <property type="match status" value="1"/>
</dbReference>
<reference evidence="6 7" key="1">
    <citation type="submission" date="2020-08" db="EMBL/GenBank/DDBJ databases">
        <title>A Genomic Blueprint of the Chicken Gut Microbiome.</title>
        <authorList>
            <person name="Gilroy R."/>
            <person name="Ravi A."/>
            <person name="Getino M."/>
            <person name="Pursley I."/>
            <person name="Horton D.L."/>
            <person name="Alikhan N.-F."/>
            <person name="Baker D."/>
            <person name="Gharbi K."/>
            <person name="Hall N."/>
            <person name="Watson M."/>
            <person name="Adriaenssens E.M."/>
            <person name="Foster-Nyarko E."/>
            <person name="Jarju S."/>
            <person name="Secka A."/>
            <person name="Antonio M."/>
            <person name="Oren A."/>
            <person name="Chaudhuri R."/>
            <person name="La Ragione R.M."/>
            <person name="Hildebrand F."/>
            <person name="Pallen M.J."/>
        </authorList>
    </citation>
    <scope>NUCLEOTIDE SEQUENCE [LARGE SCALE GENOMIC DNA]</scope>
    <source>
        <strain evidence="6 7">Sa2BVA9</strain>
    </source>
</reference>
<evidence type="ECO:0000256" key="2">
    <source>
        <dbReference type="ARBA" id="ARBA00022801"/>
    </source>
</evidence>
<protein>
    <submittedName>
        <fullName evidence="6">Metallophosphoesterase</fullName>
    </submittedName>
</protein>
<comment type="caution">
    <text evidence="6">The sequence shown here is derived from an EMBL/GenBank/DDBJ whole genome shotgun (WGS) entry which is preliminary data.</text>
</comment>
<dbReference type="SUPFAM" id="SSF56300">
    <property type="entry name" value="Metallo-dependent phosphatases"/>
    <property type="match status" value="1"/>
</dbReference>
<feature type="domain" description="Calcineurin-like phosphoesterase" evidence="5">
    <location>
        <begin position="1"/>
        <end position="195"/>
    </location>
</feature>
<gene>
    <name evidence="6" type="ORF">H9647_19265</name>
</gene>
<keyword evidence="3" id="KW-0408">Iron</keyword>
<keyword evidence="2" id="KW-0378">Hydrolase</keyword>
<evidence type="ECO:0000313" key="6">
    <source>
        <dbReference type="EMBL" id="MBD7970207.1"/>
    </source>
</evidence>
<proteinExistence type="inferred from homology"/>
<dbReference type="Proteomes" id="UP000608071">
    <property type="component" value="Unassembled WGS sequence"/>
</dbReference>